<gene>
    <name evidence="2" type="ORF">FNH08_47740</name>
</gene>
<evidence type="ECO:0000256" key="1">
    <source>
        <dbReference type="SAM" id="MobiDB-lite"/>
    </source>
</evidence>
<evidence type="ECO:0000313" key="3">
    <source>
        <dbReference type="Proteomes" id="UP000400924"/>
    </source>
</evidence>
<feature type="compositionally biased region" description="Basic and acidic residues" evidence="1">
    <location>
        <begin position="121"/>
        <end position="130"/>
    </location>
</feature>
<proteinExistence type="predicted"/>
<comment type="caution">
    <text evidence="2">The sequence shown here is derived from an EMBL/GenBank/DDBJ whole genome shotgun (WGS) entry which is preliminary data.</text>
</comment>
<feature type="non-terminal residue" evidence="2">
    <location>
        <position position="1"/>
    </location>
</feature>
<organism evidence="2 3">
    <name type="scientific">Streptomyces spongiae</name>
    <dbReference type="NCBI Taxonomy" id="565072"/>
    <lineage>
        <taxon>Bacteria</taxon>
        <taxon>Bacillati</taxon>
        <taxon>Actinomycetota</taxon>
        <taxon>Actinomycetes</taxon>
        <taxon>Kitasatosporales</taxon>
        <taxon>Streptomycetaceae</taxon>
        <taxon>Streptomyces</taxon>
    </lineage>
</organism>
<protein>
    <submittedName>
        <fullName evidence="2">Uncharacterized protein</fullName>
    </submittedName>
</protein>
<accession>A0A5N8XYX9</accession>
<keyword evidence="3" id="KW-1185">Reference proteome</keyword>
<feature type="compositionally biased region" description="Basic and acidic residues" evidence="1">
    <location>
        <begin position="139"/>
        <end position="158"/>
    </location>
</feature>
<name>A0A5N8XYX9_9ACTN</name>
<dbReference type="EMBL" id="VJZC01000852">
    <property type="protein sequence ID" value="MPY64581.1"/>
    <property type="molecule type" value="Genomic_DNA"/>
</dbReference>
<feature type="compositionally biased region" description="Basic and acidic residues" evidence="1">
    <location>
        <begin position="30"/>
        <end position="60"/>
    </location>
</feature>
<sequence>TPAEDTPARSPEENARILGAFARGTRHGRAAGERAADEELRREPAGEPVRHDTEPDRDRYAFSWETAGEPVRDEAATEAVRDEAATEAVRDEQADRYGFVRDGASPEPASDAPRYEPVWEVLDKEPEPDRGTGAVPDDPAPHEAAHATPHDDEGTHHA</sequence>
<reference evidence="2 3" key="1">
    <citation type="submission" date="2019-07" db="EMBL/GenBank/DDBJ databases">
        <title>New species of Amycolatopsis and Streptomyces.</title>
        <authorList>
            <person name="Duangmal K."/>
            <person name="Teo W.F.A."/>
            <person name="Lipun K."/>
        </authorList>
    </citation>
    <scope>NUCLEOTIDE SEQUENCE [LARGE SCALE GENOMIC DNA]</scope>
    <source>
        <strain evidence="2 3">NBRC 106415</strain>
    </source>
</reference>
<evidence type="ECO:0000313" key="2">
    <source>
        <dbReference type="EMBL" id="MPY64581.1"/>
    </source>
</evidence>
<dbReference type="Proteomes" id="UP000400924">
    <property type="component" value="Unassembled WGS sequence"/>
</dbReference>
<feature type="compositionally biased region" description="Basic and acidic residues" evidence="1">
    <location>
        <begin position="70"/>
        <end position="99"/>
    </location>
</feature>
<dbReference type="AlphaFoldDB" id="A0A5N8XYX9"/>
<feature type="region of interest" description="Disordered" evidence="1">
    <location>
        <begin position="24"/>
        <end position="158"/>
    </location>
</feature>